<feature type="compositionally biased region" description="Basic and acidic residues" evidence="1">
    <location>
        <begin position="890"/>
        <end position="907"/>
    </location>
</feature>
<evidence type="ECO:0000313" key="4">
    <source>
        <dbReference type="Proteomes" id="UP000267027"/>
    </source>
</evidence>
<organism evidence="5">
    <name type="scientific">Angiostrongylus costaricensis</name>
    <name type="common">Nematode worm</name>
    <dbReference type="NCBI Taxonomy" id="334426"/>
    <lineage>
        <taxon>Eukaryota</taxon>
        <taxon>Metazoa</taxon>
        <taxon>Ecdysozoa</taxon>
        <taxon>Nematoda</taxon>
        <taxon>Chromadorea</taxon>
        <taxon>Rhabditida</taxon>
        <taxon>Rhabditina</taxon>
        <taxon>Rhabditomorpha</taxon>
        <taxon>Strongyloidea</taxon>
        <taxon>Metastrongylidae</taxon>
        <taxon>Angiostrongylus</taxon>
    </lineage>
</organism>
<evidence type="ECO:0000313" key="3">
    <source>
        <dbReference type="EMBL" id="VDM54655.1"/>
    </source>
</evidence>
<feature type="domain" description="Mos1 transposase HTH" evidence="2">
    <location>
        <begin position="618"/>
        <end position="666"/>
    </location>
</feature>
<accession>A0A158PF95</accession>
<feature type="compositionally biased region" description="Basic residues" evidence="1">
    <location>
        <begin position="877"/>
        <end position="889"/>
    </location>
</feature>
<dbReference type="EMBL" id="UYYA01000788">
    <property type="protein sequence ID" value="VDM54655.1"/>
    <property type="molecule type" value="Genomic_DNA"/>
</dbReference>
<name>A0A158PF95_ANGCS</name>
<dbReference type="OrthoDB" id="5877778at2759"/>
<feature type="region of interest" description="Disordered" evidence="1">
    <location>
        <begin position="877"/>
        <end position="908"/>
    </location>
</feature>
<reference evidence="5" key="1">
    <citation type="submission" date="2016-04" db="UniProtKB">
        <authorList>
            <consortium name="WormBaseParasite"/>
        </authorList>
    </citation>
    <scope>IDENTIFICATION</scope>
</reference>
<dbReference type="Proteomes" id="UP000267027">
    <property type="component" value="Unassembled WGS sequence"/>
</dbReference>
<keyword evidence="4" id="KW-1185">Reference proteome</keyword>
<dbReference type="InterPro" id="IPR041426">
    <property type="entry name" value="Mos1_HTH"/>
</dbReference>
<proteinExistence type="predicted"/>
<dbReference type="STRING" id="334426.A0A158PF95"/>
<protein>
    <submittedName>
        <fullName evidence="5">HTH_48 domain-containing protein</fullName>
    </submittedName>
</protein>
<reference evidence="3 4" key="2">
    <citation type="submission" date="2018-11" db="EMBL/GenBank/DDBJ databases">
        <authorList>
            <consortium name="Pathogen Informatics"/>
        </authorList>
    </citation>
    <scope>NUCLEOTIDE SEQUENCE [LARGE SCALE GENOMIC DNA]</scope>
    <source>
        <strain evidence="3 4">Costa Rica</strain>
    </source>
</reference>
<sequence>MVVIIVFSVTSSKKNGAVTDVITELSTTPNTATHPFASSYPFPTAHKAFEEFSNRATFKDITRDSKHLGFEKDSGVSLLPTSNDVNWTISSNQSTAFPLNDNFDKQSRAIVRHFVKIIGAPKGFKSKVTSVKWEKYGSTSTSYTLSTSRTIETSTLSSTTTVKFPTTPTLVPVVQTTMPAASFGMEQRSFNSDAMSQHTVSFGEPFTSNSTAPSRIKLLPVLGASSISTAAAGPLNFLATTASSSNSLFEGDAILLNSTNNSSEKSVSKIISSPFTSFATSSTIQKSLDTSLRSSSQSLVDLSISPSFFGPNTQALISMKNTENVRPKLLKSENDKELLTHDEKQFSKEDLFPGNKLQGKPSLVKSVLSSPRYLQMTSTAPVLVPEIHTQHLNFLNFNERSLVSKVTIGPNTGADEATNNSETFTSSINITRQSATPNSQGSHQATKRLWIKWVANTPKTLRWTPKLGYLKKREPEPETTRGPFRVKFSHLGRKMFKIKDGGLKSGRHYSVLKLTGRHALLMSLAKTSLADQFPSTTTVSTTISRSDSSANLIPKQATQSIIVGTRLRHPHPYLNKTASVNSDTPPSSIPIVWLPVVYHTSQKEALPGRKGFNFIMNKSDIRVVFFHEWRSGHNAAAGARNIIKLEVNVVGESTVRTCFRQYRSGDFDLEVKEGRVRPNGLDDDELKLLMEANREVGTLAVDKRKWRLSRLSSKQAKQPRDSHSIVKVYGKTSDNKIRSSYQDQKVRNTELIREGMDTIEVPEVINTTQLDMDELEQALMEIASISSDSSILFCPELLLSDSSTAKYHVAYRMGEPVTALKGWRLLFSAKPMTSYLILLAWMIMSSVKDSDASTVTDSKFATPADDFGKHINSMEKHVRRHAQVRRSKRRDFDEKPTDRLSGNEDLPKQSITGSMKSQISHHCVIVECNFEKGNLCGFESGLHLLPLYNYSYKAIPVAYFTTKLWTNWKGSFDRSYRRIDRAPVFSANNQRFTATLLREKEMSTLSHKVHDIDLNLSYNLMLTRAQREGFFRKRDSKCI</sequence>
<dbReference type="Pfam" id="PF17906">
    <property type="entry name" value="HTH_48"/>
    <property type="match status" value="1"/>
</dbReference>
<dbReference type="WBParaSite" id="ACOC_0000306901-mRNA-1">
    <property type="protein sequence ID" value="ACOC_0000306901-mRNA-1"/>
    <property type="gene ID" value="ACOC_0000306901"/>
</dbReference>
<evidence type="ECO:0000259" key="2">
    <source>
        <dbReference type="Pfam" id="PF17906"/>
    </source>
</evidence>
<gene>
    <name evidence="3" type="ORF">ACOC_LOCUS3070</name>
</gene>
<evidence type="ECO:0000313" key="5">
    <source>
        <dbReference type="WBParaSite" id="ACOC_0000306901-mRNA-1"/>
    </source>
</evidence>
<evidence type="ECO:0000256" key="1">
    <source>
        <dbReference type="SAM" id="MobiDB-lite"/>
    </source>
</evidence>
<dbReference type="AlphaFoldDB" id="A0A158PF95"/>